<sequence length="279" mass="29433">MPSFNVLIAAAFIHSTLISASNPTPTLSIVNSIDGDFLPVNITAYNIEQAAAVSRQLPSTNAGRLARGLKLLPPKRRSGGVPFKAALPRRSASTPVTLTGNIQVLDTNGISLGRVYQTPNMYNHFGVSNTAHPITFHFTLDPTAGSTSQLSIYADSTSYASTWPLMGAIDGVVNDGNDLKSGSYNFAYIQGTNATPAESGPASVSNSYPTQEPAESAIWNYNTVTQEITAQWVNSNGDKPATAISFVAGSDALVITGDYGSFSSSFSSTQLVRLMFVPA</sequence>
<reference evidence="2" key="1">
    <citation type="submission" date="2023-03" db="EMBL/GenBank/DDBJ databases">
        <title>Massive genome expansion in bonnet fungi (Mycena s.s.) driven by repeated elements and novel gene families across ecological guilds.</title>
        <authorList>
            <consortium name="Lawrence Berkeley National Laboratory"/>
            <person name="Harder C.B."/>
            <person name="Miyauchi S."/>
            <person name="Viragh M."/>
            <person name="Kuo A."/>
            <person name="Thoen E."/>
            <person name="Andreopoulos B."/>
            <person name="Lu D."/>
            <person name="Skrede I."/>
            <person name="Drula E."/>
            <person name="Henrissat B."/>
            <person name="Morin E."/>
            <person name="Kohler A."/>
            <person name="Barry K."/>
            <person name="LaButti K."/>
            <person name="Morin E."/>
            <person name="Salamov A."/>
            <person name="Lipzen A."/>
            <person name="Mereny Z."/>
            <person name="Hegedus B."/>
            <person name="Baldrian P."/>
            <person name="Stursova M."/>
            <person name="Weitz H."/>
            <person name="Taylor A."/>
            <person name="Grigoriev I.V."/>
            <person name="Nagy L.G."/>
            <person name="Martin F."/>
            <person name="Kauserud H."/>
        </authorList>
    </citation>
    <scope>NUCLEOTIDE SEQUENCE</scope>
    <source>
        <strain evidence="2">CBHHK002</strain>
    </source>
</reference>
<dbReference type="AlphaFoldDB" id="A0AAD7AHG1"/>
<keyword evidence="1" id="KW-0732">Signal</keyword>
<evidence type="ECO:0000313" key="3">
    <source>
        <dbReference type="Proteomes" id="UP001218218"/>
    </source>
</evidence>
<name>A0AAD7AHG1_9AGAR</name>
<feature type="signal peptide" evidence="1">
    <location>
        <begin position="1"/>
        <end position="20"/>
    </location>
</feature>
<keyword evidence="3" id="KW-1185">Reference proteome</keyword>
<proteinExistence type="predicted"/>
<feature type="chain" id="PRO_5041907040" evidence="1">
    <location>
        <begin position="21"/>
        <end position="279"/>
    </location>
</feature>
<gene>
    <name evidence="2" type="ORF">DFH08DRAFT_801005</name>
</gene>
<evidence type="ECO:0000256" key="1">
    <source>
        <dbReference type="SAM" id="SignalP"/>
    </source>
</evidence>
<accession>A0AAD7AHG1</accession>
<comment type="caution">
    <text evidence="2">The sequence shown here is derived from an EMBL/GenBank/DDBJ whole genome shotgun (WGS) entry which is preliminary data.</text>
</comment>
<protein>
    <submittedName>
        <fullName evidence="2">Uncharacterized protein</fullName>
    </submittedName>
</protein>
<evidence type="ECO:0000313" key="2">
    <source>
        <dbReference type="EMBL" id="KAJ7359134.1"/>
    </source>
</evidence>
<organism evidence="2 3">
    <name type="scientific">Mycena albidolilacea</name>
    <dbReference type="NCBI Taxonomy" id="1033008"/>
    <lineage>
        <taxon>Eukaryota</taxon>
        <taxon>Fungi</taxon>
        <taxon>Dikarya</taxon>
        <taxon>Basidiomycota</taxon>
        <taxon>Agaricomycotina</taxon>
        <taxon>Agaricomycetes</taxon>
        <taxon>Agaricomycetidae</taxon>
        <taxon>Agaricales</taxon>
        <taxon>Marasmiineae</taxon>
        <taxon>Mycenaceae</taxon>
        <taxon>Mycena</taxon>
    </lineage>
</organism>
<dbReference type="Proteomes" id="UP001218218">
    <property type="component" value="Unassembled WGS sequence"/>
</dbReference>
<dbReference type="EMBL" id="JARIHO010000006">
    <property type="protein sequence ID" value="KAJ7359134.1"/>
    <property type="molecule type" value="Genomic_DNA"/>
</dbReference>